<evidence type="ECO:0000256" key="1">
    <source>
        <dbReference type="SAM" id="Phobius"/>
    </source>
</evidence>
<keyword evidence="1" id="KW-0812">Transmembrane</keyword>
<dbReference type="PANTHER" id="PTHR11183">
    <property type="entry name" value="GLYCOGENIN SUBFAMILY MEMBER"/>
    <property type="match status" value="1"/>
</dbReference>
<organism evidence="2 3">
    <name type="scientific">Somion occarium</name>
    <dbReference type="NCBI Taxonomy" id="3059160"/>
    <lineage>
        <taxon>Eukaryota</taxon>
        <taxon>Fungi</taxon>
        <taxon>Dikarya</taxon>
        <taxon>Basidiomycota</taxon>
        <taxon>Agaricomycotina</taxon>
        <taxon>Agaricomycetes</taxon>
        <taxon>Polyporales</taxon>
        <taxon>Cerrenaceae</taxon>
        <taxon>Somion</taxon>
    </lineage>
</organism>
<proteinExistence type="predicted"/>
<dbReference type="SUPFAM" id="SSF53448">
    <property type="entry name" value="Nucleotide-diphospho-sugar transferases"/>
    <property type="match status" value="1"/>
</dbReference>
<evidence type="ECO:0008006" key="4">
    <source>
        <dbReference type="Google" id="ProtNLM"/>
    </source>
</evidence>
<name>A0ABP1D3Z4_9APHY</name>
<dbReference type="Gene3D" id="3.90.550.10">
    <property type="entry name" value="Spore Coat Polysaccharide Biosynthesis Protein SpsA, Chain A"/>
    <property type="match status" value="1"/>
</dbReference>
<keyword evidence="3" id="KW-1185">Reference proteome</keyword>
<dbReference type="InterPro" id="IPR002495">
    <property type="entry name" value="Glyco_trans_8"/>
</dbReference>
<keyword evidence="1" id="KW-0472">Membrane</keyword>
<dbReference type="Proteomes" id="UP001497453">
    <property type="component" value="Chromosome 2"/>
</dbReference>
<feature type="transmembrane region" description="Helical" evidence="1">
    <location>
        <begin position="39"/>
        <end position="60"/>
    </location>
</feature>
<dbReference type="Pfam" id="PF01501">
    <property type="entry name" value="Glyco_transf_8"/>
    <property type="match status" value="1"/>
</dbReference>
<accession>A0ABP1D3Z4</accession>
<sequence>MQFPRFRRSDKGSYELLPTDSVSAVKVFKRSGMARPCKLLASILVVASLCINFFFIFASAPPPVPPPEPEPQPHNPDLRPNPVDRYQALHHFPVIDEAWGHVPLNRKEHAVVTVLTDDAFASAVATLGHSIRKANITARLIMLYLPEFVSETSLCVATASGFVPQPVPRIAPPEGVNGHFAETFTKLHMWKLDQKGVKSLVYLDADTLVRRNFDELFSLPFNFAAVPDVYLDDRGFTLGFNSGIMYIRPSTAVYEDMVAKIYTADYPRWEADQAFLNIYFGNEVIRLPYAYNGNLAMKWRAGRMWKETQNEQRIVHFTLTKPFVGEGYSAIPIEDMEKHVMEVADQSWEGAFGKEMRWWREMFSEMRQEFGEELNLCYHRSRSQWLP</sequence>
<evidence type="ECO:0000313" key="2">
    <source>
        <dbReference type="EMBL" id="CAL1702615.1"/>
    </source>
</evidence>
<gene>
    <name evidence="2" type="ORF">GFSPODELE1_LOCUS4130</name>
</gene>
<dbReference type="EMBL" id="OZ037945">
    <property type="protein sequence ID" value="CAL1702615.1"/>
    <property type="molecule type" value="Genomic_DNA"/>
</dbReference>
<evidence type="ECO:0000313" key="3">
    <source>
        <dbReference type="Proteomes" id="UP001497453"/>
    </source>
</evidence>
<keyword evidence="1" id="KW-1133">Transmembrane helix</keyword>
<dbReference type="InterPro" id="IPR029044">
    <property type="entry name" value="Nucleotide-diphossugar_trans"/>
</dbReference>
<protein>
    <recommendedName>
        <fullName evidence="4">Nucleotide-diphospho-sugar transferase</fullName>
    </recommendedName>
</protein>
<dbReference type="InterPro" id="IPR050587">
    <property type="entry name" value="GNT1/Glycosyltrans_8"/>
</dbReference>
<reference evidence="3" key="1">
    <citation type="submission" date="2024-04" db="EMBL/GenBank/DDBJ databases">
        <authorList>
            <person name="Shaw F."/>
            <person name="Minotto A."/>
        </authorList>
    </citation>
    <scope>NUCLEOTIDE SEQUENCE [LARGE SCALE GENOMIC DNA]</scope>
</reference>